<evidence type="ECO:0000256" key="4">
    <source>
        <dbReference type="ARBA" id="ARBA00052904"/>
    </source>
</evidence>
<dbReference type="InterPro" id="IPR036526">
    <property type="entry name" value="C-N_Hydrolase_sf"/>
</dbReference>
<dbReference type="PROSITE" id="PS50263">
    <property type="entry name" value="CN_HYDROLASE"/>
    <property type="match status" value="1"/>
</dbReference>
<organism evidence="7 8">
    <name type="scientific">Spongiibacter pelagi</name>
    <dbReference type="NCBI Taxonomy" id="2760804"/>
    <lineage>
        <taxon>Bacteria</taxon>
        <taxon>Pseudomonadati</taxon>
        <taxon>Pseudomonadota</taxon>
        <taxon>Gammaproteobacteria</taxon>
        <taxon>Cellvibrionales</taxon>
        <taxon>Spongiibacteraceae</taxon>
        <taxon>Spongiibacter</taxon>
    </lineage>
</organism>
<accession>A0A927GVL8</accession>
<gene>
    <name evidence="7" type="ORF">IB286_03285</name>
</gene>
<evidence type="ECO:0000256" key="5">
    <source>
        <dbReference type="ARBA" id="ARBA00072139"/>
    </source>
</evidence>
<dbReference type="SUPFAM" id="SSF56317">
    <property type="entry name" value="Carbon-nitrogen hydrolase"/>
    <property type="match status" value="1"/>
</dbReference>
<dbReference type="PANTHER" id="PTHR47799">
    <property type="entry name" value="OMEGA-AMIDASE YAFV"/>
    <property type="match status" value="1"/>
</dbReference>
<dbReference type="InterPro" id="IPR003010">
    <property type="entry name" value="C-N_Hydrolase"/>
</dbReference>
<dbReference type="FunFam" id="3.60.110.10:FF:000004">
    <property type="entry name" value="Carbon-nitrogen hydrolase"/>
    <property type="match status" value="1"/>
</dbReference>
<name>A0A927GVL8_9GAMM</name>
<sequence length="261" mass="29463">MTDIIVCALQSPLDGDSPEQNRAQFAQQIAEAGSADVFVLPEMFATGFALSGKSIAEPESGPSLQWMQAMAKQHNAAITGSLAIQIGEDCFNRMYWVTPDGIEYYDKRHLFRMAGEHKRYAAGDKRKIITWRGLRFLLQVCYDLRFPVFSRNFQTDPCGDYDVILYVACWPDLRRRAWQQLLPARAIENQAYVIGVNRSGEDSRGNTFTGDSAIHDFLGEPLALAETEPRKTLRAALSPRALEKFREQFPVGLDADHFEIH</sequence>
<comment type="caution">
    <text evidence="7">The sequence shown here is derived from an EMBL/GenBank/DDBJ whole genome shotgun (WGS) entry which is preliminary data.</text>
</comment>
<dbReference type="GO" id="GO:0050152">
    <property type="term" value="F:omega-amidase activity"/>
    <property type="evidence" value="ECO:0007669"/>
    <property type="project" value="UniProtKB-EC"/>
</dbReference>
<reference evidence="7" key="1">
    <citation type="submission" date="2020-09" db="EMBL/GenBank/DDBJ databases">
        <authorList>
            <person name="Yoon J.-W."/>
        </authorList>
    </citation>
    <scope>NUCLEOTIDE SEQUENCE</scope>
    <source>
        <strain evidence="7">KMU-158</strain>
    </source>
</reference>
<protein>
    <recommendedName>
        <fullName evidence="5">Omega-amidase YafV</fullName>
        <ecNumber evidence="3">3.5.1.3</ecNumber>
    </recommendedName>
</protein>
<dbReference type="EMBL" id="JACXLD010000001">
    <property type="protein sequence ID" value="MBD2858017.1"/>
    <property type="molecule type" value="Genomic_DNA"/>
</dbReference>
<feature type="domain" description="CN hydrolase" evidence="6">
    <location>
        <begin position="1"/>
        <end position="239"/>
    </location>
</feature>
<evidence type="ECO:0000313" key="7">
    <source>
        <dbReference type="EMBL" id="MBD2858017.1"/>
    </source>
</evidence>
<comment type="catalytic activity">
    <reaction evidence="4">
        <text>a monoamide of a dicarboxylate + H2O = a dicarboxylate + NH4(+)</text>
        <dbReference type="Rhea" id="RHEA:11716"/>
        <dbReference type="ChEBI" id="CHEBI:15377"/>
        <dbReference type="ChEBI" id="CHEBI:28938"/>
        <dbReference type="ChEBI" id="CHEBI:28965"/>
        <dbReference type="ChEBI" id="CHEBI:77450"/>
        <dbReference type="EC" id="3.5.1.3"/>
    </reaction>
</comment>
<dbReference type="PANTHER" id="PTHR47799:SF1">
    <property type="entry name" value="OMEGA-AMIDASE YAFV"/>
    <property type="match status" value="1"/>
</dbReference>
<evidence type="ECO:0000256" key="1">
    <source>
        <dbReference type="ARBA" id="ARBA00010613"/>
    </source>
</evidence>
<dbReference type="RefSeq" id="WP_190762377.1">
    <property type="nucleotide sequence ID" value="NZ_JACXLD010000001.1"/>
</dbReference>
<dbReference type="GO" id="GO:0106008">
    <property type="term" value="F:2-oxoglutaramate amidase activity"/>
    <property type="evidence" value="ECO:0007669"/>
    <property type="project" value="TreeGrafter"/>
</dbReference>
<evidence type="ECO:0000256" key="2">
    <source>
        <dbReference type="ARBA" id="ARBA00022801"/>
    </source>
</evidence>
<dbReference type="Proteomes" id="UP000610558">
    <property type="component" value="Unassembled WGS sequence"/>
</dbReference>
<comment type="similarity">
    <text evidence="1">Belongs to the carbon-nitrogen hydrolase superfamily. NIT1/NIT2 family.</text>
</comment>
<dbReference type="EC" id="3.5.1.3" evidence="3"/>
<evidence type="ECO:0000256" key="3">
    <source>
        <dbReference type="ARBA" id="ARBA00039118"/>
    </source>
</evidence>
<evidence type="ECO:0000313" key="8">
    <source>
        <dbReference type="Proteomes" id="UP000610558"/>
    </source>
</evidence>
<dbReference type="Pfam" id="PF00795">
    <property type="entry name" value="CN_hydrolase"/>
    <property type="match status" value="1"/>
</dbReference>
<dbReference type="AlphaFoldDB" id="A0A927GVL8"/>
<keyword evidence="8" id="KW-1185">Reference proteome</keyword>
<dbReference type="Gene3D" id="3.60.110.10">
    <property type="entry name" value="Carbon-nitrogen hydrolase"/>
    <property type="match status" value="1"/>
</dbReference>
<proteinExistence type="inferred from homology"/>
<dbReference type="InterPro" id="IPR052737">
    <property type="entry name" value="Omega-amidase_YafV"/>
</dbReference>
<evidence type="ECO:0000259" key="6">
    <source>
        <dbReference type="PROSITE" id="PS50263"/>
    </source>
</evidence>
<dbReference type="NCBIfam" id="NF007757">
    <property type="entry name" value="PRK10438.1"/>
    <property type="match status" value="1"/>
</dbReference>
<keyword evidence="2" id="KW-0378">Hydrolase</keyword>